<feature type="coiled-coil region" evidence="1">
    <location>
        <begin position="39"/>
        <end position="66"/>
    </location>
</feature>
<evidence type="ECO:0000313" key="3">
    <source>
        <dbReference type="Proteomes" id="UP000789508"/>
    </source>
</evidence>
<comment type="caution">
    <text evidence="2">The sequence shown here is derived from an EMBL/GenBank/DDBJ whole genome shotgun (WGS) entry which is preliminary data.</text>
</comment>
<dbReference type="EMBL" id="CAJVPS010003358">
    <property type="protein sequence ID" value="CAG8587392.1"/>
    <property type="molecule type" value="Genomic_DNA"/>
</dbReference>
<organism evidence="2 3">
    <name type="scientific">Ambispora leptoticha</name>
    <dbReference type="NCBI Taxonomy" id="144679"/>
    <lineage>
        <taxon>Eukaryota</taxon>
        <taxon>Fungi</taxon>
        <taxon>Fungi incertae sedis</taxon>
        <taxon>Mucoromycota</taxon>
        <taxon>Glomeromycotina</taxon>
        <taxon>Glomeromycetes</taxon>
        <taxon>Archaeosporales</taxon>
        <taxon>Ambisporaceae</taxon>
        <taxon>Ambispora</taxon>
    </lineage>
</organism>
<keyword evidence="1" id="KW-0175">Coiled coil</keyword>
<accession>A0A9N9C1J7</accession>
<evidence type="ECO:0000313" key="2">
    <source>
        <dbReference type="EMBL" id="CAG8587392.1"/>
    </source>
</evidence>
<dbReference type="Gene3D" id="3.80.10.10">
    <property type="entry name" value="Ribonuclease Inhibitor"/>
    <property type="match status" value="1"/>
</dbReference>
<name>A0A9N9C1J7_9GLOM</name>
<dbReference type="PROSITE" id="PS51450">
    <property type="entry name" value="LRR"/>
    <property type="match status" value="1"/>
</dbReference>
<feature type="non-terminal residue" evidence="2">
    <location>
        <position position="777"/>
    </location>
</feature>
<sequence>EIKKMGKYQELLEKVEKVRIGEETAGLVSPLINFAESFQEITKQQAEELRDLLAKNNQEYEEYLTRQRTREIELEKLFHLIKEGKVENTEIYNSPLQLNLDEKQFLISANNLVQGIKSAREAREHRGKKYSLNEPKEHKFFQDQIARDKKEIPNNPNHKTNGNDFPVIPVIIGGIITYSNKIQEHLRFLDQEYRNNNYYGRGEQTRNYCGYCGPYFQELEIKRLGSVSIKNNNEAKNETKINELIGKISSLETKLTQINNNFIQANNSINKLVTLVEKDVNKSDEIKKEIISLKEEFIKLEKTKGKSIEKNFISIRDTNLLNLFQTHHGGTLGPWEQTFQTVGSCEEIKDHRQIKKALETVPNLIVGKFGEHNYYSAYEWEKGKLTSKRKERRGGSNFNHLMVAIHAHALRQVLEELKKYDKSDILSVRANFYDANRLELDGKILAHGFKIIERREKSVLVEKQYYKEDDLTNCKNLTGIGCNDNNLTQLTLPKQNNLQKLYCSSNNLTNLDFLDNCQEEKLIELGVANNNFPPQDLNIFSKFKELKELYIGGVSKPNHFAGSLAPLQELKNLETLNISGTNITHGLEYLSKSVKNFSCDPYRPDAQVIDIYEELQSLGENDKVELTLTQALKEIKNRGRGIPVDGIYSILGLLPYGKEVKVNYKELNEALKEVMEVAIENDETGSTRVMGSVGKPNNLHSLHKFESGFEIEGGLYQKDIEVKPRDTEAEPIQVSLLGTKESLVEAKAGNILIVLYKELFGTSKLLALLVKETEQTV</sequence>
<dbReference type="AlphaFoldDB" id="A0A9N9C1J7"/>
<proteinExistence type="predicted"/>
<dbReference type="InterPro" id="IPR032675">
    <property type="entry name" value="LRR_dom_sf"/>
</dbReference>
<protein>
    <submittedName>
        <fullName evidence="2">11959_t:CDS:1</fullName>
    </submittedName>
</protein>
<dbReference type="InterPro" id="IPR001611">
    <property type="entry name" value="Leu-rich_rpt"/>
</dbReference>
<dbReference type="Proteomes" id="UP000789508">
    <property type="component" value="Unassembled WGS sequence"/>
</dbReference>
<dbReference type="SUPFAM" id="SSF52058">
    <property type="entry name" value="L domain-like"/>
    <property type="match status" value="1"/>
</dbReference>
<reference evidence="2" key="1">
    <citation type="submission" date="2021-06" db="EMBL/GenBank/DDBJ databases">
        <authorList>
            <person name="Kallberg Y."/>
            <person name="Tangrot J."/>
            <person name="Rosling A."/>
        </authorList>
    </citation>
    <scope>NUCLEOTIDE SEQUENCE</scope>
    <source>
        <strain evidence="2">FL130A</strain>
    </source>
</reference>
<dbReference type="OrthoDB" id="2373850at2759"/>
<gene>
    <name evidence="2" type="ORF">ALEPTO_LOCUS7547</name>
</gene>
<keyword evidence="3" id="KW-1185">Reference proteome</keyword>
<feature type="coiled-coil region" evidence="1">
    <location>
        <begin position="241"/>
        <end position="303"/>
    </location>
</feature>
<evidence type="ECO:0000256" key="1">
    <source>
        <dbReference type="SAM" id="Coils"/>
    </source>
</evidence>